<protein>
    <submittedName>
        <fullName evidence="1">Adenosylcobinamide amidohydrolase</fullName>
    </submittedName>
</protein>
<dbReference type="PANTHER" id="PTHR35336">
    <property type="entry name" value="ADENOSYLCOBINAMIDE AMIDOHYDROLASE"/>
    <property type="match status" value="1"/>
</dbReference>
<dbReference type="InterPro" id="IPR002808">
    <property type="entry name" value="AdoCbi_amidolase"/>
</dbReference>
<dbReference type="Pfam" id="PF01955">
    <property type="entry name" value="CbiZ"/>
    <property type="match status" value="1"/>
</dbReference>
<accession>A0ABY4CPN1</accession>
<dbReference type="EMBL" id="CP089291">
    <property type="protein sequence ID" value="UOF89805.1"/>
    <property type="molecule type" value="Genomic_DNA"/>
</dbReference>
<sequence length="236" mass="25602">MAQPFRQNTQVYRPKLFPKLSIAFKGDHICFQSAGLLHSYSSALWGGGQKEADCFVNWKVPLQYQSSDPQRMMCEQLANWGYSIDSSIGLQTAAKLTHASIVEEAGDAFRLLCCTTVGTGNRTRAGKFRKTYSAYRCGTINTFLFIAGHLMDAAMINAIITATEGKTAALQDLKITDDDDQFATGTTTDAIVVAAERPGHDAPVHRYAGTATTLGNAIGRLVYQTVYEAGSTQGDP</sequence>
<name>A0ABY4CPN1_9BACL</name>
<dbReference type="PANTHER" id="PTHR35336:SF5">
    <property type="entry name" value="ADENOSYLCOBINAMIDE AMIDOHYDROLASE"/>
    <property type="match status" value="1"/>
</dbReference>
<reference evidence="1" key="1">
    <citation type="submission" date="2021-12" db="EMBL/GenBank/DDBJ databases">
        <title>Alicyclobacillaceae gen. nov., sp. nov., isolated from chalcocite enrichment system.</title>
        <authorList>
            <person name="Jiang Z."/>
        </authorList>
    </citation>
    <scope>NUCLEOTIDE SEQUENCE</scope>
    <source>
        <strain evidence="1">MYW30-H2</strain>
    </source>
</reference>
<keyword evidence="2" id="KW-1185">Reference proteome</keyword>
<evidence type="ECO:0000313" key="2">
    <source>
        <dbReference type="Proteomes" id="UP000830167"/>
    </source>
</evidence>
<gene>
    <name evidence="1" type="ORF">LSG31_18305</name>
</gene>
<organism evidence="1 2">
    <name type="scientific">Fodinisporobacter ferrooxydans</name>
    <dbReference type="NCBI Taxonomy" id="2901836"/>
    <lineage>
        <taxon>Bacteria</taxon>
        <taxon>Bacillati</taxon>
        <taxon>Bacillota</taxon>
        <taxon>Bacilli</taxon>
        <taxon>Bacillales</taxon>
        <taxon>Alicyclobacillaceae</taxon>
        <taxon>Fodinisporobacter</taxon>
    </lineage>
</organism>
<dbReference type="InterPro" id="IPR052209">
    <property type="entry name" value="CbiZ"/>
</dbReference>
<dbReference type="Proteomes" id="UP000830167">
    <property type="component" value="Chromosome"/>
</dbReference>
<proteinExistence type="predicted"/>
<evidence type="ECO:0000313" key="1">
    <source>
        <dbReference type="EMBL" id="UOF89805.1"/>
    </source>
</evidence>
<dbReference type="RefSeq" id="WP_347436496.1">
    <property type="nucleotide sequence ID" value="NZ_CP089291.1"/>
</dbReference>